<reference evidence="2 3" key="1">
    <citation type="submission" date="2016-09" db="EMBL/GenBank/DDBJ databases">
        <title>Extensive genetic diversity and differential bi-allelic expression allows diatom success in the polar Southern Ocean.</title>
        <authorList>
            <consortium name="DOE Joint Genome Institute"/>
            <person name="Mock T."/>
            <person name="Otillar R.P."/>
            <person name="Strauss J."/>
            <person name="Dupont C."/>
            <person name="Frickenhaus S."/>
            <person name="Maumus F."/>
            <person name="Mcmullan M."/>
            <person name="Sanges R."/>
            <person name="Schmutz J."/>
            <person name="Toseland A."/>
            <person name="Valas R."/>
            <person name="Veluchamy A."/>
            <person name="Ward B.J."/>
            <person name="Allen A."/>
            <person name="Barry K."/>
            <person name="Falciatore A."/>
            <person name="Ferrante M."/>
            <person name="Fortunato A.E."/>
            <person name="Gloeckner G."/>
            <person name="Gruber A."/>
            <person name="Hipkin R."/>
            <person name="Janech M."/>
            <person name="Kroth P."/>
            <person name="Leese F."/>
            <person name="Lindquist E."/>
            <person name="Lyon B.R."/>
            <person name="Martin J."/>
            <person name="Mayer C."/>
            <person name="Parker M."/>
            <person name="Quesneville H."/>
            <person name="Raymond J."/>
            <person name="Uhlig C."/>
            <person name="Valentin K.U."/>
            <person name="Worden A.Z."/>
            <person name="Armbrust E.V."/>
            <person name="Bowler C."/>
            <person name="Green B."/>
            <person name="Moulton V."/>
            <person name="Van Oosterhout C."/>
            <person name="Grigoriev I."/>
        </authorList>
    </citation>
    <scope>NUCLEOTIDE SEQUENCE [LARGE SCALE GENOMIC DNA]</scope>
    <source>
        <strain evidence="2 3">CCMP1102</strain>
    </source>
</reference>
<keyword evidence="3" id="KW-1185">Reference proteome</keyword>
<gene>
    <name evidence="2" type="ORF">FRACYDRAFT_185270</name>
</gene>
<dbReference type="EMBL" id="KV784358">
    <property type="protein sequence ID" value="OEU16694.1"/>
    <property type="molecule type" value="Genomic_DNA"/>
</dbReference>
<dbReference type="KEGG" id="fcy:FRACYDRAFT_185270"/>
<evidence type="ECO:0000313" key="3">
    <source>
        <dbReference type="Proteomes" id="UP000095751"/>
    </source>
</evidence>
<evidence type="ECO:0000256" key="1">
    <source>
        <dbReference type="SAM" id="Phobius"/>
    </source>
</evidence>
<dbReference type="InParanoid" id="A0A1E7FEX9"/>
<name>A0A1E7FEX9_9STRA</name>
<feature type="transmembrane region" description="Helical" evidence="1">
    <location>
        <begin position="37"/>
        <end position="60"/>
    </location>
</feature>
<dbReference type="OrthoDB" id="54695at2759"/>
<protein>
    <submittedName>
        <fullName evidence="2">Uncharacterized protein</fullName>
    </submittedName>
</protein>
<accession>A0A1E7FEX9</accession>
<keyword evidence="1" id="KW-1133">Transmembrane helix</keyword>
<keyword evidence="1" id="KW-0812">Transmembrane</keyword>
<feature type="transmembrane region" description="Helical" evidence="1">
    <location>
        <begin position="67"/>
        <end position="87"/>
    </location>
</feature>
<keyword evidence="1" id="KW-0472">Membrane</keyword>
<evidence type="ECO:0000313" key="2">
    <source>
        <dbReference type="EMBL" id="OEU16694.1"/>
    </source>
</evidence>
<proteinExistence type="predicted"/>
<sequence>MTDVEFNDENFPSANADTDCKYSKDGWTQWFFGNSRWSMYSANALFSVLGVNTFLSLMCLNASFSFLACNTFASILSVNSAFSILSYNSFMSVGCDSGYFKICYGDDDN</sequence>
<dbReference type="Proteomes" id="UP000095751">
    <property type="component" value="Unassembled WGS sequence"/>
</dbReference>
<dbReference type="AlphaFoldDB" id="A0A1E7FEX9"/>
<organism evidence="2 3">
    <name type="scientific">Fragilariopsis cylindrus CCMP1102</name>
    <dbReference type="NCBI Taxonomy" id="635003"/>
    <lineage>
        <taxon>Eukaryota</taxon>
        <taxon>Sar</taxon>
        <taxon>Stramenopiles</taxon>
        <taxon>Ochrophyta</taxon>
        <taxon>Bacillariophyta</taxon>
        <taxon>Bacillariophyceae</taxon>
        <taxon>Bacillariophycidae</taxon>
        <taxon>Bacillariales</taxon>
        <taxon>Bacillariaceae</taxon>
        <taxon>Fragilariopsis</taxon>
    </lineage>
</organism>